<sequence>MATDGTIARGVIQTLVIANLKRSIKEMEEPQRVPEGDIPIAKEPSEKEPGNVDSNADVKKAAEPPQYGQNDNMKSDCGAPRIIMAYIPASAPASTPAPGCNTPEASYGGGRPETPNLTAKLNQAIDDYRAREERVGDLGQPDDEGYEGVTYSQGEHQGCCDHDHENQFAAHDEQYSPLHLQQGCNGHSSSVNAPGCWTPHHPASSAPLYMHPPFGLPFQQQQHFAVPYYPPVSQPYSLSFPSSPYFPNPHHHQHFSTPLFPPTHPFVPPSRPPHFQSIPPYAHHPFPPHHHFQHPPSQDPNVLELTQRLGNIHAQLNGLDAAHEVEIWRHGKYNFHRRRAKHLRKIKREKVEEMVTVVRELRALGVGGYGRRDHHQPQPQGHQETWTQEMMGWTTGPGWGYGVGFEPGWMGHRMQEQWLGGGYGHGYGHGHGHGHLKVEVEHNGGHGHGRCGCGEDGAHVDSPPTDSAVESMVCEYPCGCTTANGEAGSVGEMPSRTRARALSLDDIRDDGSGNVEQGESAEKNSSCARAGSWSDAQAVISEELRGNWRKKIRE</sequence>
<proteinExistence type="predicted"/>
<protein>
    <submittedName>
        <fullName evidence="2">Uncharacterized protein</fullName>
    </submittedName>
</protein>
<dbReference type="EMBL" id="JAVLET010000012">
    <property type="protein sequence ID" value="KAL0466471.1"/>
    <property type="molecule type" value="Genomic_DNA"/>
</dbReference>
<dbReference type="Proteomes" id="UP001451303">
    <property type="component" value="Unassembled WGS sequence"/>
</dbReference>
<gene>
    <name evidence="2" type="ORF">QR685DRAFT_575125</name>
</gene>
<feature type="compositionally biased region" description="Basic and acidic residues" evidence="1">
    <location>
        <begin position="43"/>
        <end position="62"/>
    </location>
</feature>
<comment type="caution">
    <text evidence="2">The sequence shown here is derived from an EMBL/GenBank/DDBJ whole genome shotgun (WGS) entry which is preliminary data.</text>
</comment>
<accession>A0ABR3D1B0</accession>
<feature type="compositionally biased region" description="Basic and acidic residues" evidence="1">
    <location>
        <begin position="25"/>
        <end position="35"/>
    </location>
</feature>
<feature type="region of interest" description="Disordered" evidence="1">
    <location>
        <begin position="505"/>
        <end position="532"/>
    </location>
</feature>
<evidence type="ECO:0000313" key="3">
    <source>
        <dbReference type="Proteomes" id="UP001451303"/>
    </source>
</evidence>
<reference evidence="2 3" key="1">
    <citation type="submission" date="2023-09" db="EMBL/GenBank/DDBJ databases">
        <title>Multi-omics analysis of a traditional fermented food reveals byproduct-associated fungal strains for waste-to-food upcycling.</title>
        <authorList>
            <consortium name="Lawrence Berkeley National Laboratory"/>
            <person name="Rekdal V.M."/>
            <person name="Villalobos-Escobedo J.M."/>
            <person name="Rodriguez-Valeron N."/>
            <person name="Garcia M.O."/>
            <person name="Vasquez D.P."/>
            <person name="Damayanti I."/>
            <person name="Sorensen P.M."/>
            <person name="Baidoo E.E."/>
            <person name="De Carvalho A.C."/>
            <person name="Riley R."/>
            <person name="Lipzen A."/>
            <person name="He G."/>
            <person name="Yan M."/>
            <person name="Haridas S."/>
            <person name="Daum C."/>
            <person name="Yoshinaga Y."/>
            <person name="Ng V."/>
            <person name="Grigoriev I.V."/>
            <person name="Munk R."/>
            <person name="Nuraida L."/>
            <person name="Wijaya C.H."/>
            <person name="Morales P.-C."/>
            <person name="Keasling J.D."/>
        </authorList>
    </citation>
    <scope>NUCLEOTIDE SEQUENCE [LARGE SCALE GENOMIC DNA]</scope>
    <source>
        <strain evidence="2 3">FGSC 2613</strain>
    </source>
</reference>
<name>A0ABR3D1B0_NEUIN</name>
<evidence type="ECO:0000256" key="1">
    <source>
        <dbReference type="SAM" id="MobiDB-lite"/>
    </source>
</evidence>
<evidence type="ECO:0000313" key="2">
    <source>
        <dbReference type="EMBL" id="KAL0466471.1"/>
    </source>
</evidence>
<keyword evidence="3" id="KW-1185">Reference proteome</keyword>
<feature type="region of interest" description="Disordered" evidence="1">
    <location>
        <begin position="25"/>
        <end position="73"/>
    </location>
</feature>
<organism evidence="2 3">
    <name type="scientific">Neurospora intermedia</name>
    <dbReference type="NCBI Taxonomy" id="5142"/>
    <lineage>
        <taxon>Eukaryota</taxon>
        <taxon>Fungi</taxon>
        <taxon>Dikarya</taxon>
        <taxon>Ascomycota</taxon>
        <taxon>Pezizomycotina</taxon>
        <taxon>Sordariomycetes</taxon>
        <taxon>Sordariomycetidae</taxon>
        <taxon>Sordariales</taxon>
        <taxon>Sordariaceae</taxon>
        <taxon>Neurospora</taxon>
    </lineage>
</organism>